<sequence length="199" mass="23974">MEKLIKRYIKKDDPETLHDLRVYARKVLSNLEKEGKIDLGLKELLKKSSKLRDTDVLLEICKNKKAKKYLKQKHKKLRKKFLKWLKDFKSLVITLEPQKHKEISLKKCKEILSESFLNKDEKSLHKIRIEIKKCRYTNPKYEKKFKLLQDTLGKMHDYYNCERLLLKLNQNPKTAVKKKLKWLKKAEKKRIKVLKVLDS</sequence>
<dbReference type="PANTHER" id="PTHR39339:SF1">
    <property type="entry name" value="CHAD DOMAIN-CONTAINING PROTEIN"/>
    <property type="match status" value="1"/>
</dbReference>
<organism evidence="2 3">
    <name type="scientific">Caminibacter pacificus</name>
    <dbReference type="NCBI Taxonomy" id="1424653"/>
    <lineage>
        <taxon>Bacteria</taxon>
        <taxon>Pseudomonadati</taxon>
        <taxon>Campylobacterota</taxon>
        <taxon>Epsilonproteobacteria</taxon>
        <taxon>Nautiliales</taxon>
        <taxon>Nautiliaceae</taxon>
        <taxon>Caminibacter</taxon>
    </lineage>
</organism>
<reference evidence="2 3" key="2">
    <citation type="submission" date="2018-11" db="EMBL/GenBank/DDBJ databases">
        <title>Genomic Encyclopedia of Type Strains, Phase IV (KMG-IV): sequencing the most valuable type-strain genomes for metagenomic binning, comparative biology and taxonomic classification.</title>
        <authorList>
            <person name="Goeker M."/>
        </authorList>
    </citation>
    <scope>NUCLEOTIDE SEQUENCE [LARGE SCALE GENOMIC DNA]</scope>
    <source>
        <strain evidence="2 3">DSM 27783</strain>
    </source>
</reference>
<accession>A0AAJ4REA6</accession>
<evidence type="ECO:0000313" key="1">
    <source>
        <dbReference type="EMBL" id="QCI28297.1"/>
    </source>
</evidence>
<dbReference type="Proteomes" id="UP000272781">
    <property type="component" value="Unassembled WGS sequence"/>
</dbReference>
<gene>
    <name evidence="1" type="ORF">C6V80_04785</name>
    <name evidence="2" type="ORF">EDC58_0472</name>
</gene>
<evidence type="ECO:0000313" key="4">
    <source>
        <dbReference type="Proteomes" id="UP000298805"/>
    </source>
</evidence>
<dbReference type="InterPro" id="IPR038186">
    <property type="entry name" value="CHAD_dom_sf"/>
</dbReference>
<keyword evidence="4" id="KW-1185">Reference proteome</keyword>
<dbReference type="AlphaFoldDB" id="A0AAJ4REA6"/>
<proteinExistence type="predicted"/>
<dbReference type="PANTHER" id="PTHR39339">
    <property type="entry name" value="SLR1444 PROTEIN"/>
    <property type="match status" value="1"/>
</dbReference>
<evidence type="ECO:0000313" key="3">
    <source>
        <dbReference type="Proteomes" id="UP000272781"/>
    </source>
</evidence>
<reference evidence="1" key="3">
    <citation type="submission" date="2019-06" db="EMBL/GenBank/DDBJ databases">
        <title>A comparative analysis of the Nautiliaceae.</title>
        <authorList>
            <person name="Grosche A."/>
            <person name="Smedile F."/>
            <person name="Vetriani C."/>
        </authorList>
    </citation>
    <scope>NUCLEOTIDE SEQUENCE</scope>
    <source>
        <strain evidence="1">TB6</strain>
    </source>
</reference>
<dbReference type="Proteomes" id="UP000298805">
    <property type="component" value="Chromosome"/>
</dbReference>
<reference evidence="4" key="1">
    <citation type="submission" date="2018-03" db="EMBL/GenBank/DDBJ databases">
        <title>A comparative analysis of the Nautiliaceae.</title>
        <authorList>
            <person name="Grosche A."/>
            <person name="Smedile F."/>
            <person name="Vetriani C."/>
        </authorList>
    </citation>
    <scope>NUCLEOTIDE SEQUENCE [LARGE SCALE GENOMIC DNA]</scope>
    <source>
        <strain evidence="4">TB6</strain>
    </source>
</reference>
<evidence type="ECO:0000313" key="2">
    <source>
        <dbReference type="EMBL" id="ROR40989.1"/>
    </source>
</evidence>
<dbReference type="Gene3D" id="1.40.20.10">
    <property type="entry name" value="CHAD domain"/>
    <property type="match status" value="1"/>
</dbReference>
<dbReference type="EMBL" id="CP027432">
    <property type="protein sequence ID" value="QCI28297.1"/>
    <property type="molecule type" value="Genomic_DNA"/>
</dbReference>
<dbReference type="EMBL" id="RJVK01000001">
    <property type="protein sequence ID" value="ROR40989.1"/>
    <property type="molecule type" value="Genomic_DNA"/>
</dbReference>
<name>A0AAJ4REA6_9BACT</name>
<protein>
    <submittedName>
        <fullName evidence="2">CHAD domain-containing protein</fullName>
    </submittedName>
</protein>
<dbReference type="RefSeq" id="WP_123351888.1">
    <property type="nucleotide sequence ID" value="NZ_CP027432.2"/>
</dbReference>